<organism evidence="1 2">
    <name type="scientific">Eumeta variegata</name>
    <name type="common">Bagworm moth</name>
    <name type="synonym">Eumeta japonica</name>
    <dbReference type="NCBI Taxonomy" id="151549"/>
    <lineage>
        <taxon>Eukaryota</taxon>
        <taxon>Metazoa</taxon>
        <taxon>Ecdysozoa</taxon>
        <taxon>Arthropoda</taxon>
        <taxon>Hexapoda</taxon>
        <taxon>Insecta</taxon>
        <taxon>Pterygota</taxon>
        <taxon>Neoptera</taxon>
        <taxon>Endopterygota</taxon>
        <taxon>Lepidoptera</taxon>
        <taxon>Glossata</taxon>
        <taxon>Ditrysia</taxon>
        <taxon>Tineoidea</taxon>
        <taxon>Psychidae</taxon>
        <taxon>Oiketicinae</taxon>
        <taxon>Eumeta</taxon>
    </lineage>
</organism>
<name>A0A4C1SYI9_EUMVA</name>
<gene>
    <name evidence="1" type="ORF">EVAR_91902_1</name>
</gene>
<protein>
    <submittedName>
        <fullName evidence="1">Uncharacterized protein</fullName>
    </submittedName>
</protein>
<accession>A0A4C1SYI9</accession>
<evidence type="ECO:0000313" key="1">
    <source>
        <dbReference type="EMBL" id="GBP07262.1"/>
    </source>
</evidence>
<comment type="caution">
    <text evidence="1">The sequence shown here is derived from an EMBL/GenBank/DDBJ whole genome shotgun (WGS) entry which is preliminary data.</text>
</comment>
<reference evidence="1 2" key="1">
    <citation type="journal article" date="2019" name="Commun. Biol.">
        <title>The bagworm genome reveals a unique fibroin gene that provides high tensile strength.</title>
        <authorList>
            <person name="Kono N."/>
            <person name="Nakamura H."/>
            <person name="Ohtoshi R."/>
            <person name="Tomita M."/>
            <person name="Numata K."/>
            <person name="Arakawa K."/>
        </authorList>
    </citation>
    <scope>NUCLEOTIDE SEQUENCE [LARGE SCALE GENOMIC DNA]</scope>
</reference>
<dbReference type="Proteomes" id="UP000299102">
    <property type="component" value="Unassembled WGS sequence"/>
</dbReference>
<evidence type="ECO:0000313" key="2">
    <source>
        <dbReference type="Proteomes" id="UP000299102"/>
    </source>
</evidence>
<proteinExistence type="predicted"/>
<dbReference type="EMBL" id="BGZK01004158">
    <property type="protein sequence ID" value="GBP07262.1"/>
    <property type="molecule type" value="Genomic_DNA"/>
</dbReference>
<sequence length="145" mass="15577">MGVWARPSAPEWGNLGPCCRLLRRCLINRLLFVGANNDDAIGRPNSRSSTGRWADDTWYRRGTLQAGGPRSVRVCRSLKARSQKEAEGLAQITSLTPLVVGVAADGAWTRSAGAGRSAKTNSLVRALGSGRAVASVRGERRTELM</sequence>
<keyword evidence="2" id="KW-1185">Reference proteome</keyword>
<dbReference type="AlphaFoldDB" id="A0A4C1SYI9"/>